<comment type="caution">
    <text evidence="11">The sequence shown here is derived from an EMBL/GenBank/DDBJ whole genome shotgun (WGS) entry which is preliminary data.</text>
</comment>
<feature type="compositionally biased region" description="Acidic residues" evidence="7">
    <location>
        <begin position="306"/>
        <end position="316"/>
    </location>
</feature>
<dbReference type="PANTHER" id="PTHR22726:SF1">
    <property type="entry name" value="METALLOENDOPEPTIDASE OMA1, MITOCHONDRIAL"/>
    <property type="match status" value="1"/>
</dbReference>
<dbReference type="EMBL" id="QYUO01000001">
    <property type="protein sequence ID" value="RJF97949.1"/>
    <property type="molecule type" value="Genomic_DNA"/>
</dbReference>
<dbReference type="InterPro" id="IPR051156">
    <property type="entry name" value="Mito/Outer_Membr_Metalloprot"/>
</dbReference>
<organism evidence="11 12">
    <name type="scientific">Noviherbaspirillum saxi</name>
    <dbReference type="NCBI Taxonomy" id="2320863"/>
    <lineage>
        <taxon>Bacteria</taxon>
        <taxon>Pseudomonadati</taxon>
        <taxon>Pseudomonadota</taxon>
        <taxon>Betaproteobacteria</taxon>
        <taxon>Burkholderiales</taxon>
        <taxon>Oxalobacteraceae</taxon>
        <taxon>Noviherbaspirillum</taxon>
    </lineage>
</organism>
<accession>A0A3A3GAP6</accession>
<dbReference type="GO" id="GO:0051603">
    <property type="term" value="P:proteolysis involved in protein catabolic process"/>
    <property type="evidence" value="ECO:0007669"/>
    <property type="project" value="TreeGrafter"/>
</dbReference>
<evidence type="ECO:0000256" key="3">
    <source>
        <dbReference type="ARBA" id="ARBA00022801"/>
    </source>
</evidence>
<protein>
    <submittedName>
        <fullName evidence="11">Uncharacterized protein</fullName>
    </submittedName>
</protein>
<dbReference type="GO" id="GO:0004222">
    <property type="term" value="F:metalloendopeptidase activity"/>
    <property type="evidence" value="ECO:0007669"/>
    <property type="project" value="InterPro"/>
</dbReference>
<dbReference type="InterPro" id="IPR001915">
    <property type="entry name" value="Peptidase_M48"/>
</dbReference>
<keyword evidence="2" id="KW-0479">Metal-binding</keyword>
<evidence type="ECO:0000313" key="12">
    <source>
        <dbReference type="Proteomes" id="UP000265955"/>
    </source>
</evidence>
<dbReference type="InterPro" id="IPR055518">
    <property type="entry name" value="DUF7092"/>
</dbReference>
<dbReference type="Pfam" id="PF23368">
    <property type="entry name" value="DUF7092"/>
    <property type="match status" value="1"/>
</dbReference>
<dbReference type="Proteomes" id="UP000265955">
    <property type="component" value="Unassembled WGS sequence"/>
</dbReference>
<evidence type="ECO:0000256" key="6">
    <source>
        <dbReference type="RuleBase" id="RU003983"/>
    </source>
</evidence>
<reference evidence="12" key="1">
    <citation type="submission" date="2018-09" db="EMBL/GenBank/DDBJ databases">
        <authorList>
            <person name="Zhu H."/>
        </authorList>
    </citation>
    <scope>NUCLEOTIDE SEQUENCE [LARGE SCALE GENOMIC DNA]</scope>
    <source>
        <strain evidence="12">K1R23-30</strain>
    </source>
</reference>
<dbReference type="Gene3D" id="3.30.2010.10">
    <property type="entry name" value="Metalloproteases ('zincins'), catalytic domain"/>
    <property type="match status" value="1"/>
</dbReference>
<keyword evidence="4 6" id="KW-0862">Zinc</keyword>
<sequence>MIDAYFFDGSSTRRHAVQLFIHKGIVAMSGEGVRRSVRLSKVQVSERLEHAPRILRLPDGGHIESSDPSLEKTLRRNGYREPRVVRWQRKWPLSLCALVSLLALLIAGYQWGLPWAADTLVQNVPPAMEKRIGDEQLALIDAGWMEASRLDPQEQARLRQLFAGLKQPRGEQTPYRLEFRHSTMGPNAFALPNGVIVMTDQLVKLAKDDKAVLGVLGHELGHVQRRHSLRRLFQALGVGVVINLVVGDVSSALAAVPTFLLDQKYSRDFEREADQYAIDMMQANGIALTPMAELFEKMAASHAHDDDAEDDEEQEDGPTAPNGKQDEESRLVKSIEYLSSHPSDEERIARLKAADGQRGVPGAGG</sequence>
<keyword evidence="8" id="KW-0472">Membrane</keyword>
<gene>
    <name evidence="11" type="ORF">D3871_05015</name>
</gene>
<feature type="domain" description="DUF7092" evidence="10">
    <location>
        <begin position="1"/>
        <end position="75"/>
    </location>
</feature>
<evidence type="ECO:0000256" key="4">
    <source>
        <dbReference type="ARBA" id="ARBA00022833"/>
    </source>
</evidence>
<evidence type="ECO:0000259" key="10">
    <source>
        <dbReference type="Pfam" id="PF23368"/>
    </source>
</evidence>
<keyword evidence="8" id="KW-1133">Transmembrane helix</keyword>
<evidence type="ECO:0000256" key="2">
    <source>
        <dbReference type="ARBA" id="ARBA00022723"/>
    </source>
</evidence>
<evidence type="ECO:0000256" key="8">
    <source>
        <dbReference type="SAM" id="Phobius"/>
    </source>
</evidence>
<dbReference type="Pfam" id="PF01435">
    <property type="entry name" value="Peptidase_M48"/>
    <property type="match status" value="1"/>
</dbReference>
<feature type="transmembrane region" description="Helical" evidence="8">
    <location>
        <begin position="91"/>
        <end position="111"/>
    </location>
</feature>
<feature type="region of interest" description="Disordered" evidence="7">
    <location>
        <begin position="300"/>
        <end position="331"/>
    </location>
</feature>
<dbReference type="PANTHER" id="PTHR22726">
    <property type="entry name" value="METALLOENDOPEPTIDASE OMA1"/>
    <property type="match status" value="1"/>
</dbReference>
<keyword evidence="3 6" id="KW-0378">Hydrolase</keyword>
<comment type="cofactor">
    <cofactor evidence="6">
        <name>Zn(2+)</name>
        <dbReference type="ChEBI" id="CHEBI:29105"/>
    </cofactor>
    <text evidence="6">Binds 1 zinc ion per subunit.</text>
</comment>
<dbReference type="AlphaFoldDB" id="A0A3A3GAP6"/>
<evidence type="ECO:0000259" key="9">
    <source>
        <dbReference type="Pfam" id="PF01435"/>
    </source>
</evidence>
<feature type="domain" description="Peptidase M48" evidence="9">
    <location>
        <begin position="172"/>
        <end position="353"/>
    </location>
</feature>
<evidence type="ECO:0000313" key="11">
    <source>
        <dbReference type="EMBL" id="RJF97949.1"/>
    </source>
</evidence>
<comment type="similarity">
    <text evidence="6">Belongs to the peptidase M48 family.</text>
</comment>
<keyword evidence="5 6" id="KW-0482">Metalloprotease</keyword>
<keyword evidence="12" id="KW-1185">Reference proteome</keyword>
<evidence type="ECO:0000256" key="5">
    <source>
        <dbReference type="ARBA" id="ARBA00023049"/>
    </source>
</evidence>
<evidence type="ECO:0000256" key="1">
    <source>
        <dbReference type="ARBA" id="ARBA00022670"/>
    </source>
</evidence>
<name>A0A3A3GAP6_9BURK</name>
<keyword evidence="8" id="KW-0812">Transmembrane</keyword>
<evidence type="ECO:0000256" key="7">
    <source>
        <dbReference type="SAM" id="MobiDB-lite"/>
    </source>
</evidence>
<proteinExistence type="inferred from homology"/>
<dbReference type="CDD" id="cd07332">
    <property type="entry name" value="M48C_Oma1_like"/>
    <property type="match status" value="1"/>
</dbReference>
<dbReference type="GO" id="GO:0016020">
    <property type="term" value="C:membrane"/>
    <property type="evidence" value="ECO:0007669"/>
    <property type="project" value="TreeGrafter"/>
</dbReference>
<dbReference type="GO" id="GO:0046872">
    <property type="term" value="F:metal ion binding"/>
    <property type="evidence" value="ECO:0007669"/>
    <property type="project" value="UniProtKB-KW"/>
</dbReference>
<dbReference type="RefSeq" id="WP_119767894.1">
    <property type="nucleotide sequence ID" value="NZ_QYUO01000001.1"/>
</dbReference>
<dbReference type="OrthoDB" id="9810445at2"/>
<keyword evidence="1 6" id="KW-0645">Protease</keyword>